<accession>A0A0A5G291</accession>
<name>A0A0A5G291_9BACI</name>
<organism evidence="1 2">
    <name type="scientific">Pontibacillus litoralis JSM 072002</name>
    <dbReference type="NCBI Taxonomy" id="1385512"/>
    <lineage>
        <taxon>Bacteria</taxon>
        <taxon>Bacillati</taxon>
        <taxon>Bacillota</taxon>
        <taxon>Bacilli</taxon>
        <taxon>Bacillales</taxon>
        <taxon>Bacillaceae</taxon>
        <taxon>Pontibacillus</taxon>
    </lineage>
</organism>
<keyword evidence="2" id="KW-1185">Reference proteome</keyword>
<comment type="caution">
    <text evidence="1">The sequence shown here is derived from an EMBL/GenBank/DDBJ whole genome shotgun (WGS) entry which is preliminary data.</text>
</comment>
<evidence type="ECO:0000313" key="2">
    <source>
        <dbReference type="Proteomes" id="UP000030401"/>
    </source>
</evidence>
<sequence length="138" mass="15626">MKCMNCGSTNDVIDFVARKEKLFLCVNCRGKLANGQLGKIGRPSLGVTKKVSLTLSEEGWKRLDELAKGNRSQYLRHLVLEAQSEDWSNDACLGYAMLGMENMGYSERQIQELLRAIKSEFDWKSVEEAKCAYKDSSY</sequence>
<dbReference type="EMBL" id="AVPG01000025">
    <property type="protein sequence ID" value="KGX85200.1"/>
    <property type="molecule type" value="Genomic_DNA"/>
</dbReference>
<evidence type="ECO:0000313" key="1">
    <source>
        <dbReference type="EMBL" id="KGX85200.1"/>
    </source>
</evidence>
<proteinExistence type="predicted"/>
<gene>
    <name evidence="1" type="ORF">N784_09900</name>
</gene>
<dbReference type="eggNOG" id="ENOG5032VQ5">
    <property type="taxonomic scope" value="Bacteria"/>
</dbReference>
<protein>
    <submittedName>
        <fullName evidence="1">Uncharacterized protein</fullName>
    </submittedName>
</protein>
<dbReference type="STRING" id="1385512.N784_09900"/>
<reference evidence="1 2" key="1">
    <citation type="submission" date="2013-08" db="EMBL/GenBank/DDBJ databases">
        <authorList>
            <person name="Huang J."/>
            <person name="Wang G."/>
        </authorList>
    </citation>
    <scope>NUCLEOTIDE SEQUENCE [LARGE SCALE GENOMIC DNA]</scope>
    <source>
        <strain evidence="1 2">JSM 072002</strain>
    </source>
</reference>
<dbReference type="RefSeq" id="WP_052127323.1">
    <property type="nucleotide sequence ID" value="NZ_AVPG01000025.1"/>
</dbReference>
<dbReference type="Proteomes" id="UP000030401">
    <property type="component" value="Unassembled WGS sequence"/>
</dbReference>
<dbReference type="AlphaFoldDB" id="A0A0A5G291"/>
<dbReference type="OrthoDB" id="1913115at2"/>